<keyword evidence="9 14" id="KW-0460">Magnesium</keyword>
<keyword evidence="4 14" id="KW-0540">Nuclease</keyword>
<dbReference type="GeneID" id="93590602"/>
<dbReference type="Gene3D" id="3.40.50.10130">
    <property type="match status" value="1"/>
</dbReference>
<dbReference type="STRING" id="97331.A0A436ZNC4"/>
<dbReference type="SMART" id="SM00891">
    <property type="entry name" value="ERCC4"/>
    <property type="match status" value="1"/>
</dbReference>
<dbReference type="GO" id="GO:0003677">
    <property type="term" value="F:DNA binding"/>
    <property type="evidence" value="ECO:0007669"/>
    <property type="project" value="UniProtKB-UniRule"/>
</dbReference>
<dbReference type="GO" id="GO:0048257">
    <property type="term" value="F:3'-flap endonuclease activity"/>
    <property type="evidence" value="ECO:0007669"/>
    <property type="project" value="TreeGrafter"/>
</dbReference>
<evidence type="ECO:0000256" key="11">
    <source>
        <dbReference type="ARBA" id="ARBA00023204"/>
    </source>
</evidence>
<feature type="domain" description="ERCC4" evidence="16">
    <location>
        <begin position="411"/>
        <end position="515"/>
    </location>
</feature>
<dbReference type="InterPro" id="IPR027421">
    <property type="entry name" value="DNA_pol_lamdba_lyase_dom_sf"/>
</dbReference>
<feature type="region of interest" description="Disordered" evidence="15">
    <location>
        <begin position="375"/>
        <end position="398"/>
    </location>
</feature>
<dbReference type="GO" id="GO:0008821">
    <property type="term" value="F:crossover junction DNA endonuclease activity"/>
    <property type="evidence" value="ECO:0007669"/>
    <property type="project" value="UniProtKB-UniRule"/>
</dbReference>
<sequence length="699" mass="78368">MPPRQQLPCGNPVLLQFLLQWADDARGTDRERTYRKAADSMRACPRVFDHPSEAKNLIGIGDKIAERLTKSFIDYKEDRGETPPPMVPCLKSQKASKKRKSEELEDITGEGSGTSNVRRAPAVSGEDRGSLFDSGEPVLGRWDRARPPKKKKPAASRAAPADHDDDEVEAENPPPTKRIRKPRNTKQYIPRARSGGYAILMALSELEYGESIGKDELCRRAQPYCDSSFTLAGNQGEMYKYTAWASMKTIKEHDYVSQRGRPALFCLTDHGWNAADAMRDVDDQTGGPQAGTSTVVTTGGTGRRGKAKERVHSDHTMDTSVASAIAAGPAFAGVEHRLGGAPISLGDEDDDIVEALPPVSRTQRDPQSIVQALPPRSRVRSASAQPMNNAPPDVKTPFTPRYLKAGSFSIHLVLDNREVASKTDREYIQRSFENADCPPVTRGMELGDVMWVARGMLFEDGRETNEEVELSLDYVCERKRLDDLVASIKDGRFHEQKFRLKRFVGNVTYIIEVPNGKIPANTPQMADAITTAIYSTQVVNGFFMKLSPRLDDTVRYLARFTRLLRQLYEGKDLYMYPENLVQIATFADLKKHLKEKEPHRDYFLSYSTLAAMVSKSKTSTIRDVFLKMLMSTKGVSGEKALEILRHFKTPRELLEKYERSSEIVGRPMMMGVVDVATCVDRKKIKRALSEKIWEVWGKK</sequence>
<name>A0A436ZNC4_ARTFL</name>
<evidence type="ECO:0000256" key="3">
    <source>
        <dbReference type="ARBA" id="ARBA00010015"/>
    </source>
</evidence>
<comment type="caution">
    <text evidence="17">The sequence shown here is derived from an EMBL/GenBank/DDBJ whole genome shotgun (WGS) entry which is preliminary data.</text>
</comment>
<dbReference type="Pfam" id="PF02732">
    <property type="entry name" value="ERCC4"/>
    <property type="match status" value="1"/>
</dbReference>
<evidence type="ECO:0000256" key="13">
    <source>
        <dbReference type="ARBA" id="ARBA00023254"/>
    </source>
</evidence>
<protein>
    <recommendedName>
        <fullName evidence="14">Crossover junction endonuclease MUS81</fullName>
        <ecNumber evidence="14">3.1.22.-</ecNumber>
    </recommendedName>
</protein>
<dbReference type="EC" id="3.1.22.-" evidence="14"/>
<evidence type="ECO:0000256" key="6">
    <source>
        <dbReference type="ARBA" id="ARBA00022759"/>
    </source>
</evidence>
<dbReference type="VEuPathDB" id="FungiDB:DFL_008291"/>
<keyword evidence="6 14" id="KW-0255">Endonuclease</keyword>
<evidence type="ECO:0000256" key="1">
    <source>
        <dbReference type="ARBA" id="ARBA00001946"/>
    </source>
</evidence>
<dbReference type="InterPro" id="IPR006166">
    <property type="entry name" value="ERCC4_domain"/>
</dbReference>
<dbReference type="GO" id="GO:0005634">
    <property type="term" value="C:nucleus"/>
    <property type="evidence" value="ECO:0007669"/>
    <property type="project" value="UniProtKB-SubCell"/>
</dbReference>
<dbReference type="Gene3D" id="1.10.10.10">
    <property type="entry name" value="Winged helix-like DNA-binding domain superfamily/Winged helix DNA-binding domain"/>
    <property type="match status" value="1"/>
</dbReference>
<reference evidence="17 18" key="1">
    <citation type="submission" date="2019-01" db="EMBL/GenBank/DDBJ databases">
        <title>Intercellular communication is required for trap formation in the nematode-trapping fungus Duddingtonia flagrans.</title>
        <authorList>
            <person name="Youssar L."/>
            <person name="Wernet V."/>
            <person name="Hensel N."/>
            <person name="Hildebrandt H.-G."/>
            <person name="Fischer R."/>
        </authorList>
    </citation>
    <scope>NUCLEOTIDE SEQUENCE [LARGE SCALE GENOMIC DNA]</scope>
    <source>
        <strain evidence="17 18">CBS H-5679</strain>
    </source>
</reference>
<evidence type="ECO:0000256" key="4">
    <source>
        <dbReference type="ARBA" id="ARBA00022722"/>
    </source>
</evidence>
<dbReference type="FunFam" id="1.10.10.10:FF:000307">
    <property type="entry name" value="Crossover junction endonuclease MUS81"/>
    <property type="match status" value="1"/>
</dbReference>
<dbReference type="OrthoDB" id="5963188at2759"/>
<evidence type="ECO:0000256" key="14">
    <source>
        <dbReference type="RuleBase" id="RU369042"/>
    </source>
</evidence>
<dbReference type="InterPro" id="IPR047417">
    <property type="entry name" value="WHD_MUS81"/>
</dbReference>
<comment type="cofactor">
    <cofactor evidence="1 14">
        <name>Mg(2+)</name>
        <dbReference type="ChEBI" id="CHEBI:18420"/>
    </cofactor>
</comment>
<dbReference type="PANTHER" id="PTHR13451">
    <property type="entry name" value="CLASS II CROSSOVER JUNCTION ENDONUCLEASE MUS81"/>
    <property type="match status" value="1"/>
</dbReference>
<keyword evidence="7 14" id="KW-0227">DNA damage</keyword>
<accession>A0A436ZNC4</accession>
<dbReference type="InterPro" id="IPR010996">
    <property type="entry name" value="HHH_MUS81"/>
</dbReference>
<organism evidence="17 18">
    <name type="scientific">Arthrobotrys flagrans</name>
    <name type="common">Nematode-trapping fungus</name>
    <name type="synonym">Trichothecium flagrans</name>
    <dbReference type="NCBI Taxonomy" id="97331"/>
    <lineage>
        <taxon>Eukaryota</taxon>
        <taxon>Fungi</taxon>
        <taxon>Dikarya</taxon>
        <taxon>Ascomycota</taxon>
        <taxon>Pezizomycotina</taxon>
        <taxon>Orbiliomycetes</taxon>
        <taxon>Orbiliales</taxon>
        <taxon>Orbiliaceae</taxon>
        <taxon>Arthrobotrys</taxon>
    </lineage>
</organism>
<dbReference type="GO" id="GO:0000727">
    <property type="term" value="P:double-strand break repair via break-induced replication"/>
    <property type="evidence" value="ECO:0007669"/>
    <property type="project" value="UniProtKB-UniRule"/>
</dbReference>
<dbReference type="SUPFAM" id="SSF52980">
    <property type="entry name" value="Restriction endonuclease-like"/>
    <property type="match status" value="1"/>
</dbReference>
<dbReference type="InterPro" id="IPR036388">
    <property type="entry name" value="WH-like_DNA-bd_sf"/>
</dbReference>
<feature type="region of interest" description="Disordered" evidence="15">
    <location>
        <begin position="76"/>
        <end position="190"/>
    </location>
</feature>
<gene>
    <name evidence="17" type="ORF">DFL_008291</name>
</gene>
<evidence type="ECO:0000256" key="5">
    <source>
        <dbReference type="ARBA" id="ARBA00022723"/>
    </source>
</evidence>
<keyword evidence="10 14" id="KW-0233">DNA recombination</keyword>
<evidence type="ECO:0000256" key="12">
    <source>
        <dbReference type="ARBA" id="ARBA00023242"/>
    </source>
</evidence>
<dbReference type="SUPFAM" id="SSF47802">
    <property type="entry name" value="DNA polymerase beta, N-terminal domain-like"/>
    <property type="match status" value="1"/>
</dbReference>
<dbReference type="CDD" id="cd21036">
    <property type="entry name" value="WH_MUS81"/>
    <property type="match status" value="1"/>
</dbReference>
<comment type="subcellular location">
    <subcellularLocation>
        <location evidence="2 14">Nucleus</location>
    </subcellularLocation>
</comment>
<keyword evidence="11 14" id="KW-0234">DNA repair</keyword>
<dbReference type="PANTHER" id="PTHR13451:SF0">
    <property type="entry name" value="CROSSOVER JUNCTION ENDONUCLEASE MUS81"/>
    <property type="match status" value="1"/>
</dbReference>
<keyword evidence="12 14" id="KW-0539">Nucleus</keyword>
<evidence type="ECO:0000259" key="16">
    <source>
        <dbReference type="SMART" id="SM00891"/>
    </source>
</evidence>
<dbReference type="AlphaFoldDB" id="A0A436ZNC4"/>
<dbReference type="InterPro" id="IPR011335">
    <property type="entry name" value="Restrct_endonuc-II-like"/>
</dbReference>
<dbReference type="GO" id="GO:0000712">
    <property type="term" value="P:resolution of meiotic recombination intermediates"/>
    <property type="evidence" value="ECO:0007669"/>
    <property type="project" value="TreeGrafter"/>
</dbReference>
<dbReference type="RefSeq" id="XP_067485938.1">
    <property type="nucleotide sequence ID" value="XM_067638005.1"/>
</dbReference>
<dbReference type="Pfam" id="PF14716">
    <property type="entry name" value="HHH_8"/>
    <property type="match status" value="1"/>
</dbReference>
<dbReference type="InterPro" id="IPR033309">
    <property type="entry name" value="Mus81"/>
</dbReference>
<keyword evidence="8 14" id="KW-0378">Hydrolase</keyword>
<dbReference type="CDD" id="cd20074">
    <property type="entry name" value="XPF_nuclease_Mus81"/>
    <property type="match status" value="1"/>
</dbReference>
<dbReference type="Gene3D" id="1.10.150.670">
    <property type="entry name" value="Crossover junction endonuclease EME1, DNA-binding domain"/>
    <property type="match status" value="1"/>
</dbReference>
<comment type="similarity">
    <text evidence="3 14">Belongs to the XPF family.</text>
</comment>
<evidence type="ECO:0000313" key="18">
    <source>
        <dbReference type="Proteomes" id="UP000283090"/>
    </source>
</evidence>
<evidence type="ECO:0000313" key="17">
    <source>
        <dbReference type="EMBL" id="RVD80394.1"/>
    </source>
</evidence>
<dbReference type="Pfam" id="PF21136">
    <property type="entry name" value="WHD_MUS81"/>
    <property type="match status" value="1"/>
</dbReference>
<evidence type="ECO:0000256" key="2">
    <source>
        <dbReference type="ARBA" id="ARBA00004123"/>
    </source>
</evidence>
<dbReference type="InterPro" id="IPR042530">
    <property type="entry name" value="EME1/EME2_C"/>
</dbReference>
<evidence type="ECO:0000256" key="8">
    <source>
        <dbReference type="ARBA" id="ARBA00022801"/>
    </source>
</evidence>
<dbReference type="Proteomes" id="UP000283090">
    <property type="component" value="Unassembled WGS sequence"/>
</dbReference>
<keyword evidence="13" id="KW-0469">Meiosis</keyword>
<comment type="subunit">
    <text evidence="14">Interacts with EME1.</text>
</comment>
<evidence type="ECO:0000256" key="15">
    <source>
        <dbReference type="SAM" id="MobiDB-lite"/>
    </source>
</evidence>
<comment type="function">
    <text evidence="14">Interacts with EME1 to form a DNA structure-specific endonuclease with substrate preference for branched DNA structures with a 5'-end at the branch nick. Typical substrates include 3'-flap structures, D-loops, replication forks and nicked Holliday junctions. May be required in mitosis for the processing of stalled or collapsed replication fork intermediates. May be required in meiosis for the repair of meiosis-specific double strand breaks subsequent to single-end invasion (SEI).</text>
</comment>
<proteinExistence type="inferred from homology"/>
<dbReference type="Gene3D" id="1.10.150.110">
    <property type="entry name" value="DNA polymerase beta, N-terminal domain-like"/>
    <property type="match status" value="1"/>
</dbReference>
<dbReference type="GO" id="GO:0031573">
    <property type="term" value="P:mitotic intra-S DNA damage checkpoint signaling"/>
    <property type="evidence" value="ECO:0007669"/>
    <property type="project" value="TreeGrafter"/>
</dbReference>
<dbReference type="GO" id="GO:0006308">
    <property type="term" value="P:DNA catabolic process"/>
    <property type="evidence" value="ECO:0007669"/>
    <property type="project" value="UniProtKB-UniRule"/>
</dbReference>
<dbReference type="GO" id="GO:0048476">
    <property type="term" value="C:Holliday junction resolvase complex"/>
    <property type="evidence" value="ECO:0007669"/>
    <property type="project" value="UniProtKB-UniRule"/>
</dbReference>
<dbReference type="GO" id="GO:0046872">
    <property type="term" value="F:metal ion binding"/>
    <property type="evidence" value="ECO:0007669"/>
    <property type="project" value="UniProtKB-UniRule"/>
</dbReference>
<dbReference type="EMBL" id="SAEB01000012">
    <property type="protein sequence ID" value="RVD80394.1"/>
    <property type="molecule type" value="Genomic_DNA"/>
</dbReference>
<keyword evidence="5 14" id="KW-0479">Metal-binding</keyword>
<dbReference type="InterPro" id="IPR047416">
    <property type="entry name" value="XPF_nuclease_Mus81"/>
</dbReference>
<keyword evidence="18" id="KW-1185">Reference proteome</keyword>
<evidence type="ECO:0000256" key="9">
    <source>
        <dbReference type="ARBA" id="ARBA00022842"/>
    </source>
</evidence>
<evidence type="ECO:0000256" key="10">
    <source>
        <dbReference type="ARBA" id="ARBA00023172"/>
    </source>
</evidence>
<feature type="region of interest" description="Disordered" evidence="15">
    <location>
        <begin position="283"/>
        <end position="315"/>
    </location>
</feature>
<evidence type="ECO:0000256" key="7">
    <source>
        <dbReference type="ARBA" id="ARBA00022763"/>
    </source>
</evidence>